<dbReference type="GO" id="GO:0005507">
    <property type="term" value="F:copper ion binding"/>
    <property type="evidence" value="ECO:0007669"/>
    <property type="project" value="InterPro"/>
</dbReference>
<feature type="transmembrane region" description="Helical" evidence="6">
    <location>
        <begin position="359"/>
        <end position="380"/>
    </location>
</feature>
<dbReference type="EMBL" id="CP009110">
    <property type="protein sequence ID" value="AIJ20319.1"/>
    <property type="molecule type" value="Genomic_DNA"/>
</dbReference>
<evidence type="ECO:0000259" key="7">
    <source>
        <dbReference type="Pfam" id="PF04234"/>
    </source>
</evidence>
<evidence type="ECO:0000313" key="9">
    <source>
        <dbReference type="Proteomes" id="UP000062973"/>
    </source>
</evidence>
<proteinExistence type="predicted"/>
<dbReference type="GO" id="GO:0005886">
    <property type="term" value="C:plasma membrane"/>
    <property type="evidence" value="ECO:0007669"/>
    <property type="project" value="TreeGrafter"/>
</dbReference>
<dbReference type="Gene3D" id="2.60.40.1220">
    <property type="match status" value="1"/>
</dbReference>
<dbReference type="PATRIC" id="fig|1068978.7.peg.243"/>
<dbReference type="InterPro" id="IPR014755">
    <property type="entry name" value="Cu-Rt/internalin_Ig-like"/>
</dbReference>
<evidence type="ECO:0000256" key="1">
    <source>
        <dbReference type="ARBA" id="ARBA00004196"/>
    </source>
</evidence>
<organism evidence="8 9">
    <name type="scientific">Amycolatopsis methanolica 239</name>
    <dbReference type="NCBI Taxonomy" id="1068978"/>
    <lineage>
        <taxon>Bacteria</taxon>
        <taxon>Bacillati</taxon>
        <taxon>Actinomycetota</taxon>
        <taxon>Actinomycetes</taxon>
        <taxon>Pseudonocardiales</taxon>
        <taxon>Pseudonocardiaceae</taxon>
        <taxon>Amycolatopsis</taxon>
        <taxon>Amycolatopsis methanolica group</taxon>
    </lineage>
</organism>
<feature type="compositionally biased region" description="Basic and acidic residues" evidence="5">
    <location>
        <begin position="82"/>
        <end position="100"/>
    </location>
</feature>
<evidence type="ECO:0000256" key="4">
    <source>
        <dbReference type="ARBA" id="ARBA00023008"/>
    </source>
</evidence>
<feature type="transmembrane region" description="Helical" evidence="6">
    <location>
        <begin position="335"/>
        <end position="353"/>
    </location>
</feature>
<dbReference type="KEGG" id="amq:AMETH_0227"/>
<dbReference type="eggNOG" id="COG1276">
    <property type="taxonomic scope" value="Bacteria"/>
</dbReference>
<keyword evidence="9" id="KW-1185">Reference proteome</keyword>
<accession>A0A076MHW4</accession>
<dbReference type="Pfam" id="PF04234">
    <property type="entry name" value="CopC"/>
    <property type="match status" value="1"/>
</dbReference>
<comment type="subcellular location">
    <subcellularLocation>
        <location evidence="1">Cell envelope</location>
    </subcellularLocation>
</comment>
<dbReference type="HOGENOM" id="CLU_531734_0_0_11"/>
<dbReference type="SUPFAM" id="SSF81296">
    <property type="entry name" value="E set domains"/>
    <property type="match status" value="1"/>
</dbReference>
<dbReference type="PANTHER" id="PTHR34820">
    <property type="entry name" value="INNER MEMBRANE PROTEIN YEBZ"/>
    <property type="match status" value="1"/>
</dbReference>
<evidence type="ECO:0000256" key="5">
    <source>
        <dbReference type="SAM" id="MobiDB-lite"/>
    </source>
</evidence>
<evidence type="ECO:0000256" key="6">
    <source>
        <dbReference type="SAM" id="Phobius"/>
    </source>
</evidence>
<feature type="domain" description="CopC" evidence="7">
    <location>
        <begin position="46"/>
        <end position="137"/>
    </location>
</feature>
<dbReference type="InterPro" id="IPR007348">
    <property type="entry name" value="CopC_dom"/>
</dbReference>
<feature type="transmembrane region" description="Helical" evidence="6">
    <location>
        <begin position="248"/>
        <end position="267"/>
    </location>
</feature>
<dbReference type="GO" id="GO:0030313">
    <property type="term" value="C:cell envelope"/>
    <property type="evidence" value="ECO:0007669"/>
    <property type="project" value="UniProtKB-SubCell"/>
</dbReference>
<sequence>MTTLDRPPAVTRNRRAARLLPFLLLIAACWTSLLTLSSPVSPEAPVLVSSAPGNGQVTRPDDIVLTFDRPVPAGLSTIRMTDPYKRPVDPGRPVHADGRDNTLSVPVPKQKYAGTYTIAWSVPVTGQDAATGTFTFDLASRSPVQASPALDARPGVVVTVVYGVAQFLAFAALALLAGVVLFVAVVWPDGAESTVVRRMAAWAWGGLLGGTVLSLLTFGPYTAKLPLTAILDGRLLSGVLESATGHAYLARLLVVAVAGIGIAQFLTMTPAESAREPRLRGGTVLACTAAVMATWSFTGPGSVVAGVVHLTALAVLAGVLVVLRRFPGAAKRPKALVVMCAGLLAVTASAQVWQHLGSLAGWLWAGFAVLVLVLGLLALAGRLSLVQTGLAVTLVGVSTALSVVPAGPAPAPQAPLVRLALSTGALDLAVVPARVGDNQVHVTVLDAKPGTAITAELAPPSGATVPVPFAAAEAGHLVGSVSVPSAGPWELALTARTPDGQQEVIYGVIEVR</sequence>
<reference evidence="8 9" key="1">
    <citation type="submission" date="2014-07" db="EMBL/GenBank/DDBJ databases">
        <title>Whole Genome Sequence of the Amycolatopsis methanolica 239.</title>
        <authorList>
            <person name="Tang B."/>
        </authorList>
    </citation>
    <scope>NUCLEOTIDE SEQUENCE [LARGE SCALE GENOMIC DNA]</scope>
    <source>
        <strain evidence="8 9">239</strain>
    </source>
</reference>
<evidence type="ECO:0000313" key="8">
    <source>
        <dbReference type="EMBL" id="AIJ20319.1"/>
    </source>
</evidence>
<keyword evidence="6" id="KW-0472">Membrane</keyword>
<keyword evidence="4" id="KW-0186">Copper</keyword>
<keyword evidence="2" id="KW-0479">Metal-binding</keyword>
<keyword evidence="6" id="KW-0812">Transmembrane</keyword>
<dbReference type="STRING" id="1068978.AMETH_0227"/>
<feature type="transmembrane region" description="Helical" evidence="6">
    <location>
        <begin position="199"/>
        <end position="218"/>
    </location>
</feature>
<dbReference type="InterPro" id="IPR032694">
    <property type="entry name" value="CopC/D"/>
</dbReference>
<protein>
    <submittedName>
        <fullName evidence="8">Copper resistance protein CopC</fullName>
    </submittedName>
</protein>
<dbReference type="OrthoDB" id="3773012at2"/>
<feature type="transmembrane region" description="Helical" evidence="6">
    <location>
        <begin position="167"/>
        <end position="187"/>
    </location>
</feature>
<feature type="region of interest" description="Disordered" evidence="5">
    <location>
        <begin position="80"/>
        <end position="101"/>
    </location>
</feature>
<dbReference type="Proteomes" id="UP000062973">
    <property type="component" value="Chromosome"/>
</dbReference>
<dbReference type="GO" id="GO:0042597">
    <property type="term" value="C:periplasmic space"/>
    <property type="evidence" value="ECO:0007669"/>
    <property type="project" value="InterPro"/>
</dbReference>
<evidence type="ECO:0000256" key="3">
    <source>
        <dbReference type="ARBA" id="ARBA00022729"/>
    </source>
</evidence>
<keyword evidence="3" id="KW-0732">Signal</keyword>
<feature type="transmembrane region" description="Helical" evidence="6">
    <location>
        <begin position="303"/>
        <end position="323"/>
    </location>
</feature>
<dbReference type="RefSeq" id="WP_017986183.1">
    <property type="nucleotide sequence ID" value="NZ_AQUL01000001.1"/>
</dbReference>
<evidence type="ECO:0000256" key="2">
    <source>
        <dbReference type="ARBA" id="ARBA00022723"/>
    </source>
</evidence>
<dbReference type="InterPro" id="IPR014756">
    <property type="entry name" value="Ig_E-set"/>
</dbReference>
<dbReference type="GO" id="GO:0006825">
    <property type="term" value="P:copper ion transport"/>
    <property type="evidence" value="ECO:0007669"/>
    <property type="project" value="InterPro"/>
</dbReference>
<dbReference type="PROSITE" id="PS51257">
    <property type="entry name" value="PROKAR_LIPOPROTEIN"/>
    <property type="match status" value="1"/>
</dbReference>
<gene>
    <name evidence="8" type="ORF">AMETH_0227</name>
</gene>
<dbReference type="GO" id="GO:0046688">
    <property type="term" value="P:response to copper ion"/>
    <property type="evidence" value="ECO:0007669"/>
    <property type="project" value="InterPro"/>
</dbReference>
<keyword evidence="6" id="KW-1133">Transmembrane helix</keyword>
<name>A0A076MHW4_AMYME</name>
<dbReference type="AlphaFoldDB" id="A0A076MHW4"/>
<feature type="transmembrane region" description="Helical" evidence="6">
    <location>
        <begin position="279"/>
        <end position="297"/>
    </location>
</feature>
<dbReference type="eggNOG" id="COG2372">
    <property type="taxonomic scope" value="Bacteria"/>
</dbReference>
<dbReference type="PANTHER" id="PTHR34820:SF4">
    <property type="entry name" value="INNER MEMBRANE PROTEIN YEBZ"/>
    <property type="match status" value="1"/>
</dbReference>